<evidence type="ECO:0000256" key="3">
    <source>
        <dbReference type="ARBA" id="ARBA00022840"/>
    </source>
</evidence>
<keyword evidence="3" id="KW-0067">ATP-binding</keyword>
<evidence type="ECO:0000256" key="2">
    <source>
        <dbReference type="ARBA" id="ARBA00022741"/>
    </source>
</evidence>
<dbReference type="RefSeq" id="WP_188902629.1">
    <property type="nucleotide sequence ID" value="NZ_BMOM01000007.1"/>
</dbReference>
<evidence type="ECO:0000256" key="1">
    <source>
        <dbReference type="ARBA" id="ARBA00022448"/>
    </source>
</evidence>
<dbReference type="SUPFAM" id="SSF52540">
    <property type="entry name" value="P-loop containing nucleoside triphosphate hydrolases"/>
    <property type="match status" value="1"/>
</dbReference>
<reference evidence="6" key="1">
    <citation type="journal article" date="2019" name="Int. J. Syst. Evol. Microbiol.">
        <title>The Global Catalogue of Microorganisms (GCM) 10K type strain sequencing project: providing services to taxonomists for standard genome sequencing and annotation.</title>
        <authorList>
            <consortium name="The Broad Institute Genomics Platform"/>
            <consortium name="The Broad Institute Genome Sequencing Center for Infectious Disease"/>
            <person name="Wu L."/>
            <person name="Ma J."/>
        </authorList>
    </citation>
    <scope>NUCLEOTIDE SEQUENCE [LARGE SCALE GENOMIC DNA]</scope>
    <source>
        <strain evidence="6">JCM 15443</strain>
    </source>
</reference>
<comment type="caution">
    <text evidence="5">The sequence shown here is derived from an EMBL/GenBank/DDBJ whole genome shotgun (WGS) entry which is preliminary data.</text>
</comment>
<dbReference type="EMBL" id="BMOM01000007">
    <property type="protein sequence ID" value="GGM06305.1"/>
    <property type="molecule type" value="Genomic_DNA"/>
</dbReference>
<dbReference type="Pfam" id="PF00005">
    <property type="entry name" value="ABC_tran"/>
    <property type="match status" value="1"/>
</dbReference>
<accession>A0ABQ2GPX1</accession>
<sequence>MHAIETDRLSKLYAPGVGLLPLNLTVPVGEIFGFIGPNGAGKTTAIRTLLGFLRASGGSGRILGHDVWAQRVAVHRQVGYLSGELHLPRGHSARELMNRSVRLRRGTDTHYGVEVARRLGLNLDARLGTLSKGNRQKVGLTLALMHRCNLLILDEPTDGLDPLAQETALDLLREARAENRTVFLSSHVLSEVEAVAGRVGLIRRGELIRVEGVQDLKASLPQQLRVRFATPPRTNLAALGGMSAAVARDLDFSGAWRGPPDDLLRALAGESISSFSLTPSSLEDAFLGEYRVDEVGLSPSGAAQSRDPDHVG</sequence>
<dbReference type="Gene3D" id="3.40.50.300">
    <property type="entry name" value="P-loop containing nucleotide triphosphate hydrolases"/>
    <property type="match status" value="1"/>
</dbReference>
<dbReference type="PANTHER" id="PTHR42939:SF1">
    <property type="entry name" value="ABC TRANSPORTER ATP-BINDING PROTEIN ALBC-RELATED"/>
    <property type="match status" value="1"/>
</dbReference>
<name>A0ABQ2GPX1_9DEIO</name>
<dbReference type="PANTHER" id="PTHR42939">
    <property type="entry name" value="ABC TRANSPORTER ATP-BINDING PROTEIN ALBC-RELATED"/>
    <property type="match status" value="1"/>
</dbReference>
<dbReference type="InterPro" id="IPR003593">
    <property type="entry name" value="AAA+_ATPase"/>
</dbReference>
<keyword evidence="1" id="KW-0813">Transport</keyword>
<protein>
    <submittedName>
        <fullName evidence="5">ABC transporter</fullName>
    </submittedName>
</protein>
<dbReference type="InterPro" id="IPR027417">
    <property type="entry name" value="P-loop_NTPase"/>
</dbReference>
<evidence type="ECO:0000313" key="6">
    <source>
        <dbReference type="Proteomes" id="UP000661918"/>
    </source>
</evidence>
<keyword evidence="6" id="KW-1185">Reference proteome</keyword>
<dbReference type="PROSITE" id="PS50893">
    <property type="entry name" value="ABC_TRANSPORTER_2"/>
    <property type="match status" value="1"/>
</dbReference>
<proteinExistence type="predicted"/>
<evidence type="ECO:0000313" key="5">
    <source>
        <dbReference type="EMBL" id="GGM06305.1"/>
    </source>
</evidence>
<dbReference type="SMART" id="SM00382">
    <property type="entry name" value="AAA"/>
    <property type="match status" value="1"/>
</dbReference>
<dbReference type="CDD" id="cd03230">
    <property type="entry name" value="ABC_DR_subfamily_A"/>
    <property type="match status" value="1"/>
</dbReference>
<dbReference type="InterPro" id="IPR051782">
    <property type="entry name" value="ABC_Transporter_VariousFunc"/>
</dbReference>
<feature type="domain" description="ABC transporter" evidence="4">
    <location>
        <begin position="4"/>
        <end position="229"/>
    </location>
</feature>
<evidence type="ECO:0000259" key="4">
    <source>
        <dbReference type="PROSITE" id="PS50893"/>
    </source>
</evidence>
<dbReference type="Proteomes" id="UP000661918">
    <property type="component" value="Unassembled WGS sequence"/>
</dbReference>
<gene>
    <name evidence="5" type="ORF">GCM10010841_13260</name>
</gene>
<organism evidence="5 6">
    <name type="scientific">Deinococcus aerophilus</name>
    <dbReference type="NCBI Taxonomy" id="522488"/>
    <lineage>
        <taxon>Bacteria</taxon>
        <taxon>Thermotogati</taxon>
        <taxon>Deinococcota</taxon>
        <taxon>Deinococci</taxon>
        <taxon>Deinococcales</taxon>
        <taxon>Deinococcaceae</taxon>
        <taxon>Deinococcus</taxon>
    </lineage>
</organism>
<dbReference type="InterPro" id="IPR003439">
    <property type="entry name" value="ABC_transporter-like_ATP-bd"/>
</dbReference>
<keyword evidence="2" id="KW-0547">Nucleotide-binding</keyword>